<keyword evidence="7" id="KW-1185">Reference proteome</keyword>
<evidence type="ECO:0000256" key="2">
    <source>
        <dbReference type="ARBA" id="ARBA00022741"/>
    </source>
</evidence>
<dbReference type="InterPro" id="IPR009875">
    <property type="entry name" value="PilZ_domain"/>
</dbReference>
<evidence type="ECO:0000313" key="6">
    <source>
        <dbReference type="EMBL" id="CAH0536728.1"/>
    </source>
</evidence>
<accession>A0ABM8ZZX0</accession>
<dbReference type="Pfam" id="PF07238">
    <property type="entry name" value="PilZ"/>
    <property type="match status" value="1"/>
</dbReference>
<feature type="domain" description="PilZ" evidence="4">
    <location>
        <begin position="111"/>
        <end position="209"/>
    </location>
</feature>
<evidence type="ECO:0000313" key="7">
    <source>
        <dbReference type="Proteomes" id="UP000838748"/>
    </source>
</evidence>
<dbReference type="Gene3D" id="2.40.10.220">
    <property type="entry name" value="predicted glycosyltransferase like domains"/>
    <property type="match status" value="1"/>
</dbReference>
<dbReference type="SUPFAM" id="SSF141371">
    <property type="entry name" value="PilZ domain-like"/>
    <property type="match status" value="2"/>
</dbReference>
<evidence type="ECO:0000259" key="4">
    <source>
        <dbReference type="Pfam" id="PF07238"/>
    </source>
</evidence>
<organism evidence="6 7">
    <name type="scientific">Vibrio marisflavi CECT 7928</name>
    <dbReference type="NCBI Taxonomy" id="634439"/>
    <lineage>
        <taxon>Bacteria</taxon>
        <taxon>Pseudomonadati</taxon>
        <taxon>Pseudomonadota</taxon>
        <taxon>Gammaproteobacteria</taxon>
        <taxon>Vibrionales</taxon>
        <taxon>Vibrionaceae</taxon>
        <taxon>Vibrio</taxon>
    </lineage>
</organism>
<dbReference type="InterPro" id="IPR012349">
    <property type="entry name" value="Split_barrel_FMN-bd"/>
</dbReference>
<dbReference type="Gene3D" id="2.30.110.10">
    <property type="entry name" value="Electron Transport, Fmn-binding Protein, Chain A"/>
    <property type="match status" value="1"/>
</dbReference>
<keyword evidence="1" id="KW-0973">c-di-GMP</keyword>
<dbReference type="InterPro" id="IPR009926">
    <property type="entry name" value="T3SS_YcgR_PilZN"/>
</dbReference>
<dbReference type="Pfam" id="PF12945">
    <property type="entry name" value="PilZNR"/>
    <property type="match status" value="1"/>
</dbReference>
<reference evidence="6" key="1">
    <citation type="submission" date="2021-11" db="EMBL/GenBank/DDBJ databases">
        <authorList>
            <person name="Rodrigo-Torres L."/>
            <person name="Arahal R. D."/>
            <person name="Lucena T."/>
        </authorList>
    </citation>
    <scope>NUCLEOTIDE SEQUENCE</scope>
    <source>
        <strain evidence="6">CECT 7928</strain>
    </source>
</reference>
<dbReference type="RefSeq" id="WP_237360046.1">
    <property type="nucleotide sequence ID" value="NZ_CAKLDM010000001.1"/>
</dbReference>
<comment type="caution">
    <text evidence="6">The sequence shown here is derived from an EMBL/GenBank/DDBJ whole genome shotgun (WGS) entry which is preliminary data.</text>
</comment>
<keyword evidence="2" id="KW-0547">Nucleotide-binding</keyword>
<evidence type="ECO:0000259" key="5">
    <source>
        <dbReference type="Pfam" id="PF12945"/>
    </source>
</evidence>
<evidence type="ECO:0000256" key="3">
    <source>
        <dbReference type="ARBA" id="ARBA00023143"/>
    </source>
</evidence>
<dbReference type="Proteomes" id="UP000838748">
    <property type="component" value="Unassembled WGS sequence"/>
</dbReference>
<proteinExistence type="predicted"/>
<dbReference type="EMBL" id="CAKLDM010000001">
    <property type="protein sequence ID" value="CAH0536728.1"/>
    <property type="molecule type" value="Genomic_DNA"/>
</dbReference>
<name>A0ABM8ZZX0_9VIBR</name>
<feature type="domain" description="Type III secretion system flagellar brake protein YcgR PilZN" evidence="5">
    <location>
        <begin position="13"/>
        <end position="103"/>
    </location>
</feature>
<evidence type="ECO:0000256" key="1">
    <source>
        <dbReference type="ARBA" id="ARBA00022636"/>
    </source>
</evidence>
<keyword evidence="3" id="KW-0975">Bacterial flagellum</keyword>
<sequence length="219" mass="24098">MSSTSSELFLLLKPGMKLSIVLEFGPKDSFNFTSQYIGGKADVYLIVDFPTKAKEQLIMRKVNNTRIVVRGVSDTKDGDIVAFKSTTLALINSPTGLLFLRAPQHFVRKPIREHERYKLNLAATASAEEQSYKATLTDLSVSGCALLIKEQSQLANNLSLTISSDLDEFVEGNLKGQIISISKTKLGTKVGVKFGDEITLNEGLRSKLLEETFKASSFN</sequence>
<gene>
    <name evidence="6" type="ORF">VMF7928_00650</name>
</gene>
<protein>
    <submittedName>
        <fullName evidence="6">Cyclic di-GMP binding protein</fullName>
    </submittedName>
</protein>